<dbReference type="SUPFAM" id="SSF49464">
    <property type="entry name" value="Carboxypeptidase regulatory domain-like"/>
    <property type="match status" value="1"/>
</dbReference>
<feature type="domain" description="TonB-dependent receptor plug" evidence="12">
    <location>
        <begin position="120"/>
        <end position="224"/>
    </location>
</feature>
<comment type="caution">
    <text evidence="13">The sequence shown here is derived from an EMBL/GenBank/DDBJ whole genome shotgun (WGS) entry which is preliminary data.</text>
</comment>
<evidence type="ECO:0000259" key="11">
    <source>
        <dbReference type="Pfam" id="PF00593"/>
    </source>
</evidence>
<dbReference type="InterPro" id="IPR036942">
    <property type="entry name" value="Beta-barrel_TonB_sf"/>
</dbReference>
<dbReference type="RefSeq" id="WP_108212476.1">
    <property type="nucleotide sequence ID" value="NZ_QBKI01000007.1"/>
</dbReference>
<dbReference type="Pfam" id="PF07715">
    <property type="entry name" value="Plug"/>
    <property type="match status" value="1"/>
</dbReference>
<organism evidence="13 14">
    <name type="scientific">Pontibacter mucosus</name>
    <dbReference type="NCBI Taxonomy" id="1649266"/>
    <lineage>
        <taxon>Bacteria</taxon>
        <taxon>Pseudomonadati</taxon>
        <taxon>Bacteroidota</taxon>
        <taxon>Cytophagia</taxon>
        <taxon>Cytophagales</taxon>
        <taxon>Hymenobacteraceae</taxon>
        <taxon>Pontibacter</taxon>
    </lineage>
</organism>
<dbReference type="Pfam" id="PF00593">
    <property type="entry name" value="TonB_dep_Rec_b-barrel"/>
    <property type="match status" value="1"/>
</dbReference>
<dbReference type="GO" id="GO:0009279">
    <property type="term" value="C:cell outer membrane"/>
    <property type="evidence" value="ECO:0007669"/>
    <property type="project" value="UniProtKB-SubCell"/>
</dbReference>
<feature type="chain" id="PRO_5015532296" evidence="10">
    <location>
        <begin position="25"/>
        <end position="1101"/>
    </location>
</feature>
<dbReference type="OrthoDB" id="9768177at2"/>
<sequence length="1101" mass="120473">MKLKPLLRLFLWGVCLLMAPQLFAQGTTVSGRVISSEDKLPLIGVSLNVKGTDRGTQTDVEGAFTIRASEGEVLVIRYLGFESREVIVQNSAQVLEIALSPATAKLGEVVVVGYGTQSRETLTNSVAKLDQEVLASTPRANVATALQGTVPGVRVVNRTGQPGAAPSILLRGGASINSPGEPLVIVDGVIRSLNDVPADNIASVEILKDAASTAIYGARANNGVILVTTKQGKAGTAQVTYKYTGGYNKRREGYNYLGARDYIYYTRLGYLNAGRTLAQANSSRGLGLLTNPADLATFDIRKLDAENRSLLSQGWEVMADPYNPTGDSIIFRDHGGEVEDIVFRDTYTKEHYVNVMGGNDRGKYFASFDYYDEEGVIVGSGYKRYAFDVNGSYKVKPNVEVGTGVTLSTSSQIGTVGGEVNTLYRTLAIWPTFNPWLDEAKTLPNPGNGSSDGNPLYWLNKREVDDEVNRIVANASVKWDILPGLYFRGTGNGYLYENLFLSFQRATQTYANIFAANPTSNTSRTSTNSFDRTFQQQYNGLLNYTTTFGARHNMDAMVGAEYFGTKATFMRVQGRDAPTDDIPTANASTTFAPGSNTSSISEYRIASAFGRLSYDYDQRYLFTAVFRQDAVSSLAEENRVGFFPGMSAGWNVHKEAFFQNAGLDKYISTFKPRISYGVNGNVAGLGRYEVQGVYGLQTNYNGKAGFLNTAFTNPGLRWEKSKTMDVGLDIGFLNDRISIIADYFDRRTSDLLTNLDLPGYIGYGTFRTNLGTFQNKGFELTANAVALSSPDGLNLTFGANASFVKNKILKLPFNGNENNRQGGLQVYDPASGEVIWVGGLQEGGTLGEIYGFKQVSIFKDEAEIERVANNRYDAIAKITGPGLPEGVDGRITPGDVNWLDVDRNDTIDTRDQVYLGNTTPKWTGGFSANLSYKGFSLYSRFEFALGHTIYNDLVARTLGNYQGTFNYIDLIKDAWSPTNTETDIPKVYFADQVRGSKQNYTRANNANGTLNGNNSRFYEKGDYLALREITLSYDVPSGLVSKTRVLSQARIYTTFGNLFYITEFTGPTPEPPVDSSGRITGVYVGTYPTPRSAVLGVQVTF</sequence>
<protein>
    <submittedName>
        <fullName evidence="13">TonB-linked SusC/RagA family outer membrane protein</fullName>
    </submittedName>
</protein>
<evidence type="ECO:0000256" key="2">
    <source>
        <dbReference type="ARBA" id="ARBA00022448"/>
    </source>
</evidence>
<dbReference type="Gene3D" id="2.170.130.10">
    <property type="entry name" value="TonB-dependent receptor, plug domain"/>
    <property type="match status" value="1"/>
</dbReference>
<reference evidence="13 14" key="1">
    <citation type="submission" date="2018-04" db="EMBL/GenBank/DDBJ databases">
        <title>Genomic Encyclopedia of Archaeal and Bacterial Type Strains, Phase II (KMG-II): from individual species to whole genera.</title>
        <authorList>
            <person name="Goeker M."/>
        </authorList>
    </citation>
    <scope>NUCLEOTIDE SEQUENCE [LARGE SCALE GENOMIC DNA]</scope>
    <source>
        <strain evidence="13 14">DSM 100162</strain>
    </source>
</reference>
<evidence type="ECO:0000256" key="9">
    <source>
        <dbReference type="RuleBase" id="RU003357"/>
    </source>
</evidence>
<dbReference type="NCBIfam" id="TIGR04056">
    <property type="entry name" value="OMP_RagA_SusC"/>
    <property type="match status" value="1"/>
</dbReference>
<comment type="subcellular location">
    <subcellularLocation>
        <location evidence="1 8">Cell outer membrane</location>
        <topology evidence="1 8">Multi-pass membrane protein</topology>
    </subcellularLocation>
</comment>
<evidence type="ECO:0000313" key="14">
    <source>
        <dbReference type="Proteomes" id="UP000244225"/>
    </source>
</evidence>
<name>A0A2T5YFD7_9BACT</name>
<keyword evidence="6 8" id="KW-0472">Membrane</keyword>
<evidence type="ECO:0000259" key="12">
    <source>
        <dbReference type="Pfam" id="PF07715"/>
    </source>
</evidence>
<evidence type="ECO:0000256" key="10">
    <source>
        <dbReference type="SAM" id="SignalP"/>
    </source>
</evidence>
<feature type="signal peptide" evidence="10">
    <location>
        <begin position="1"/>
        <end position="24"/>
    </location>
</feature>
<evidence type="ECO:0000256" key="3">
    <source>
        <dbReference type="ARBA" id="ARBA00022452"/>
    </source>
</evidence>
<accession>A0A2T5YFD7</accession>
<keyword evidence="5 9" id="KW-0798">TonB box</keyword>
<keyword evidence="7 8" id="KW-0998">Cell outer membrane</keyword>
<dbReference type="EMBL" id="QBKI01000007">
    <property type="protein sequence ID" value="PTX18039.1"/>
    <property type="molecule type" value="Genomic_DNA"/>
</dbReference>
<dbReference type="PROSITE" id="PS52016">
    <property type="entry name" value="TONB_DEPENDENT_REC_3"/>
    <property type="match status" value="1"/>
</dbReference>
<proteinExistence type="inferred from homology"/>
<dbReference type="Proteomes" id="UP000244225">
    <property type="component" value="Unassembled WGS sequence"/>
</dbReference>
<dbReference type="SUPFAM" id="SSF56935">
    <property type="entry name" value="Porins"/>
    <property type="match status" value="1"/>
</dbReference>
<evidence type="ECO:0000256" key="1">
    <source>
        <dbReference type="ARBA" id="ARBA00004571"/>
    </source>
</evidence>
<keyword evidence="2 8" id="KW-0813">Transport</keyword>
<dbReference type="InterPro" id="IPR023996">
    <property type="entry name" value="TonB-dep_OMP_SusC/RagA"/>
</dbReference>
<dbReference type="InterPro" id="IPR023997">
    <property type="entry name" value="TonB-dep_OMP_SusC/RagA_CS"/>
</dbReference>
<evidence type="ECO:0000256" key="7">
    <source>
        <dbReference type="ARBA" id="ARBA00023237"/>
    </source>
</evidence>
<evidence type="ECO:0000256" key="4">
    <source>
        <dbReference type="ARBA" id="ARBA00022692"/>
    </source>
</evidence>
<keyword evidence="10" id="KW-0732">Signal</keyword>
<keyword evidence="3 8" id="KW-1134">Transmembrane beta strand</keyword>
<dbReference type="InterPro" id="IPR012910">
    <property type="entry name" value="Plug_dom"/>
</dbReference>
<dbReference type="Gene3D" id="2.60.40.1120">
    <property type="entry name" value="Carboxypeptidase-like, regulatory domain"/>
    <property type="match status" value="1"/>
</dbReference>
<evidence type="ECO:0000313" key="13">
    <source>
        <dbReference type="EMBL" id="PTX18039.1"/>
    </source>
</evidence>
<dbReference type="InterPro" id="IPR039426">
    <property type="entry name" value="TonB-dep_rcpt-like"/>
</dbReference>
<dbReference type="InterPro" id="IPR000531">
    <property type="entry name" value="Beta-barrel_TonB"/>
</dbReference>
<dbReference type="NCBIfam" id="TIGR04057">
    <property type="entry name" value="SusC_RagA_signa"/>
    <property type="match status" value="1"/>
</dbReference>
<keyword evidence="14" id="KW-1185">Reference proteome</keyword>
<evidence type="ECO:0000256" key="6">
    <source>
        <dbReference type="ARBA" id="ARBA00023136"/>
    </source>
</evidence>
<dbReference type="InterPro" id="IPR037066">
    <property type="entry name" value="Plug_dom_sf"/>
</dbReference>
<dbReference type="AlphaFoldDB" id="A0A2T5YFD7"/>
<gene>
    <name evidence="13" type="ORF">C8N40_10778</name>
</gene>
<feature type="domain" description="TonB-dependent receptor-like beta-barrel" evidence="11">
    <location>
        <begin position="432"/>
        <end position="807"/>
    </location>
</feature>
<evidence type="ECO:0000256" key="5">
    <source>
        <dbReference type="ARBA" id="ARBA00023077"/>
    </source>
</evidence>
<keyword evidence="4 8" id="KW-0812">Transmembrane</keyword>
<dbReference type="Gene3D" id="2.40.170.20">
    <property type="entry name" value="TonB-dependent receptor, beta-barrel domain"/>
    <property type="match status" value="1"/>
</dbReference>
<dbReference type="InterPro" id="IPR008969">
    <property type="entry name" value="CarboxyPept-like_regulatory"/>
</dbReference>
<evidence type="ECO:0000256" key="8">
    <source>
        <dbReference type="PROSITE-ProRule" id="PRU01360"/>
    </source>
</evidence>
<comment type="similarity">
    <text evidence="8 9">Belongs to the TonB-dependent receptor family.</text>
</comment>
<dbReference type="Pfam" id="PF13715">
    <property type="entry name" value="CarbopepD_reg_2"/>
    <property type="match status" value="1"/>
</dbReference>